<proteinExistence type="predicted"/>
<evidence type="ECO:0000256" key="2">
    <source>
        <dbReference type="SAM" id="Phobius"/>
    </source>
</evidence>
<dbReference type="Proteomes" id="UP000051861">
    <property type="component" value="Unassembled WGS sequence"/>
</dbReference>
<keyword evidence="2" id="KW-1133">Transmembrane helix</keyword>
<keyword evidence="2" id="KW-0472">Membrane</keyword>
<keyword evidence="1" id="KW-0175">Coiled coil</keyword>
<feature type="transmembrane region" description="Helical" evidence="2">
    <location>
        <begin position="12"/>
        <end position="30"/>
    </location>
</feature>
<gene>
    <name evidence="3" type="ORF">AMJ44_09720</name>
</gene>
<evidence type="ECO:0000313" key="3">
    <source>
        <dbReference type="EMBL" id="KPJ65676.1"/>
    </source>
</evidence>
<dbReference type="InterPro" id="IPR007445">
    <property type="entry name" value="PilO"/>
</dbReference>
<protein>
    <recommendedName>
        <fullName evidence="5">Type II secretion system protein M</fullName>
    </recommendedName>
</protein>
<keyword evidence="2" id="KW-0812">Transmembrane</keyword>
<feature type="coiled-coil region" evidence="1">
    <location>
        <begin position="38"/>
        <end position="65"/>
    </location>
</feature>
<dbReference type="InterPro" id="IPR014717">
    <property type="entry name" value="Transl_elong_EF1B/ribsomal_bS6"/>
</dbReference>
<evidence type="ECO:0000313" key="4">
    <source>
        <dbReference type="Proteomes" id="UP000051861"/>
    </source>
</evidence>
<evidence type="ECO:0008006" key="5">
    <source>
        <dbReference type="Google" id="ProtNLM"/>
    </source>
</evidence>
<dbReference type="AlphaFoldDB" id="A0A0S7XUY6"/>
<name>A0A0S7XUY6_UNCSA</name>
<dbReference type="Pfam" id="PF04350">
    <property type="entry name" value="PilO"/>
    <property type="match status" value="1"/>
</dbReference>
<dbReference type="Gene3D" id="3.30.70.60">
    <property type="match status" value="1"/>
</dbReference>
<dbReference type="EMBL" id="LIZX01000106">
    <property type="protein sequence ID" value="KPJ65676.1"/>
    <property type="molecule type" value="Genomic_DNA"/>
</dbReference>
<organism evidence="3 4">
    <name type="scientific">candidate division WOR-1 bacterium DG_54_3</name>
    <dbReference type="NCBI Taxonomy" id="1703775"/>
    <lineage>
        <taxon>Bacteria</taxon>
        <taxon>Bacillati</taxon>
        <taxon>Saganbacteria</taxon>
    </lineage>
</organism>
<sequence>MPPIKLSEREQKLAVVTLGFFVFYIFYQFLLTPKWDEIGKLKGKAQNARLELEIAEGKLRILEGLEKRVGAVSVKREIPPEERALETLRALAQATSKSGLNLISIKPMIGEEKGPKFDLSCSGTYENLYDFLRIMRDLEIMVMIDSLKISGGGSRKPELDVKIVLTAYF</sequence>
<accession>A0A0S7XUY6</accession>
<reference evidence="3 4" key="1">
    <citation type="journal article" date="2015" name="Microbiome">
        <title>Genomic resolution of linkages in carbon, nitrogen, and sulfur cycling among widespread estuary sediment bacteria.</title>
        <authorList>
            <person name="Baker B.J."/>
            <person name="Lazar C.S."/>
            <person name="Teske A.P."/>
            <person name="Dick G.J."/>
        </authorList>
    </citation>
    <scope>NUCLEOTIDE SEQUENCE [LARGE SCALE GENOMIC DNA]</scope>
    <source>
        <strain evidence="3">DG_54_3</strain>
    </source>
</reference>
<evidence type="ECO:0000256" key="1">
    <source>
        <dbReference type="SAM" id="Coils"/>
    </source>
</evidence>
<comment type="caution">
    <text evidence="3">The sequence shown here is derived from an EMBL/GenBank/DDBJ whole genome shotgun (WGS) entry which is preliminary data.</text>
</comment>